<evidence type="ECO:0000313" key="2">
    <source>
        <dbReference type="EMBL" id="CDN40677.1"/>
    </source>
</evidence>
<evidence type="ECO:0000313" key="3">
    <source>
        <dbReference type="Proteomes" id="UP000261764"/>
    </source>
</evidence>
<protein>
    <submittedName>
        <fullName evidence="2">Uncharacterized protein</fullName>
    </submittedName>
</protein>
<keyword evidence="1" id="KW-1133">Transmembrane helix</keyword>
<reference evidence="2 3" key="1">
    <citation type="journal article" date="2015" name="Clin. Infect. Dis.">
        <title>Genomic Investigations unmask Mycoplasma amphoriforme, a new respiratory pathogen.</title>
        <authorList>
            <person name="Gillespie S.H."/>
            <person name="Ling C.L."/>
            <person name="Oravcova K."/>
            <person name="Pinheiro M."/>
            <person name="Wells L."/>
            <person name="Bryant J.M."/>
            <person name="McHugh T.D."/>
            <person name="Bebear C."/>
            <person name="Webster D."/>
            <person name="Harris S.R."/>
            <person name="Seth-Smith H.M."/>
            <person name="Thomson N.R."/>
        </authorList>
    </citation>
    <scope>NUCLEOTIDE SEQUENCE [LARGE SCALE GENOMIC DNA]</scope>
    <source>
        <strain evidence="2 3">A39</strain>
    </source>
</reference>
<evidence type="ECO:0000256" key="1">
    <source>
        <dbReference type="SAM" id="Phobius"/>
    </source>
</evidence>
<gene>
    <name evidence="2" type="ORF">MAMA39_05600</name>
</gene>
<dbReference type="Proteomes" id="UP000261764">
    <property type="component" value="Chromosome I"/>
</dbReference>
<feature type="transmembrane region" description="Helical" evidence="1">
    <location>
        <begin position="554"/>
        <end position="576"/>
    </location>
</feature>
<sequence length="588" mass="68271">MLNLALKKIASKTGSVNNDIFKVHEYDRFKEPLYIRVLDEDKEIELVSDNQSERRFNFIIDINPTSYLYSYMKSIRLSFYLDEETKILSGGFSLTLTDQTSDNLNFEEVVNNVYLSTLIRHYIIKQLYPLSLNNILDLISNYELVAPGKSKRTQSKPTFKKNNLEIDFKSVTANDLKANWSELIKRKYLKFSTSLTKEEMIEKTDGLFFSILIGTMINLSLYEELKIYFTSQKPELILNILDKPSQIKEDPNQNPEQDFFELGRFLKASYFRNDILKKHNLSKLKSFEDVFSAISEHQTTIDYESFSQPIPIFDVQISNNAPFVSSKKMITEDMNTRLLYLLTTSPELFGMDLYSSFFIDYAQLLNVLEKNRLNTNVSNSFKAKIEASRAEINNNYVTYMSGAPAILLLKNEKIDIFKNYLWAEIYAQSKIWIKNDIEHDFNNQNLIKTSQFYHDKINALERLSFDWYDDFYGLSEIREIVKKIDSINNLKKSIDALSIKLKQNDSLVKKDRERKMMVYAFVVASIIGFINFFGMVFTVLTVNDVNAGLTTVNLVIIGIASALAFTLLSIIIYFVINLYKSKELKNQL</sequence>
<keyword evidence="1" id="KW-0812">Transmembrane</keyword>
<keyword evidence="3" id="KW-1185">Reference proteome</keyword>
<dbReference type="KEGG" id="mamp:MAMA39_05600"/>
<proteinExistence type="predicted"/>
<accession>A0A292IJH3</accession>
<keyword evidence="1" id="KW-0472">Membrane</keyword>
<dbReference type="EMBL" id="HG937516">
    <property type="protein sequence ID" value="CDN40677.1"/>
    <property type="molecule type" value="Genomic_DNA"/>
</dbReference>
<dbReference type="AlphaFoldDB" id="A0A292IJH3"/>
<name>A0A292IJH3_9MOLU</name>
<feature type="transmembrane region" description="Helical" evidence="1">
    <location>
        <begin position="518"/>
        <end position="542"/>
    </location>
</feature>
<organism evidence="2 3">
    <name type="scientific">Mycoplasma amphoriforme A39</name>
    <dbReference type="NCBI Taxonomy" id="572419"/>
    <lineage>
        <taxon>Bacteria</taxon>
        <taxon>Bacillati</taxon>
        <taxon>Mycoplasmatota</taxon>
        <taxon>Mollicutes</taxon>
        <taxon>Mycoplasmataceae</taxon>
        <taxon>Mycoplasma</taxon>
    </lineage>
</organism>
<dbReference type="NCBIfam" id="NF045750">
    <property type="entry name" value="MPN338"/>
    <property type="match status" value="1"/>
</dbReference>